<evidence type="ECO:0000313" key="3">
    <source>
        <dbReference type="Proteomes" id="UP000284824"/>
    </source>
</evidence>
<name>A0A438M534_9ACTN</name>
<dbReference type="Proteomes" id="UP000284824">
    <property type="component" value="Unassembled WGS sequence"/>
</dbReference>
<evidence type="ECO:0000256" key="1">
    <source>
        <dbReference type="SAM" id="MobiDB-lite"/>
    </source>
</evidence>
<feature type="region of interest" description="Disordered" evidence="1">
    <location>
        <begin position="47"/>
        <end position="68"/>
    </location>
</feature>
<proteinExistence type="predicted"/>
<evidence type="ECO:0000313" key="2">
    <source>
        <dbReference type="EMBL" id="RVX40925.1"/>
    </source>
</evidence>
<comment type="caution">
    <text evidence="2">The sequence shown here is derived from an EMBL/GenBank/DDBJ whole genome shotgun (WGS) entry which is preliminary data.</text>
</comment>
<sequence length="259" mass="29593">MAVTWRAQVMNTSRSSSATRASACWVTSSCTRRAKRLTRRADCSARARSSAGLGQQLDQEGVAGVPGHAEQHGDLLIRQPLIARDRGPELDRPGPHRPVLAVLARVEPDRQKAQILRPSQRIDQRRRHPPLQTAPRQELHHCPHDRVRGALAAVVRFRPRPARPRRHRLVHQPPHHRHQLRQARARPVHPMATAVRQVQRDPARVGLLSVERPARRPQPRQIRARLDMQPEILIIDHHPRHRLVGGHRPLRPVEPRQCT</sequence>
<organism evidence="2 3">
    <name type="scientific">Nonomuraea polychroma</name>
    <dbReference type="NCBI Taxonomy" id="46176"/>
    <lineage>
        <taxon>Bacteria</taxon>
        <taxon>Bacillati</taxon>
        <taxon>Actinomycetota</taxon>
        <taxon>Actinomycetes</taxon>
        <taxon>Streptosporangiales</taxon>
        <taxon>Streptosporangiaceae</taxon>
        <taxon>Nonomuraea</taxon>
    </lineage>
</organism>
<protein>
    <submittedName>
        <fullName evidence="2">Uncharacterized protein</fullName>
    </submittedName>
</protein>
<gene>
    <name evidence="2" type="ORF">EDD27_3371</name>
</gene>
<dbReference type="AlphaFoldDB" id="A0A438M534"/>
<keyword evidence="3" id="KW-1185">Reference proteome</keyword>
<dbReference type="EMBL" id="SAUN01000001">
    <property type="protein sequence ID" value="RVX40925.1"/>
    <property type="molecule type" value="Genomic_DNA"/>
</dbReference>
<reference evidence="2 3" key="1">
    <citation type="submission" date="2019-01" db="EMBL/GenBank/DDBJ databases">
        <title>Sequencing the genomes of 1000 actinobacteria strains.</title>
        <authorList>
            <person name="Klenk H.-P."/>
        </authorList>
    </citation>
    <scope>NUCLEOTIDE SEQUENCE [LARGE SCALE GENOMIC DNA]</scope>
    <source>
        <strain evidence="2 3">DSM 43925</strain>
    </source>
</reference>
<accession>A0A438M534</accession>